<dbReference type="InterPro" id="IPR032876">
    <property type="entry name" value="J_dom"/>
</dbReference>
<dbReference type="EMBL" id="VSSQ01040092">
    <property type="protein sequence ID" value="MPM93255.1"/>
    <property type="molecule type" value="Genomic_DNA"/>
</dbReference>
<feature type="domain" description="Tip attachment protein J" evidence="1">
    <location>
        <begin position="40"/>
        <end position="161"/>
    </location>
</feature>
<accession>A0A645DVC8</accession>
<gene>
    <name evidence="2" type="ORF">SDC9_140391</name>
</gene>
<comment type="caution">
    <text evidence="2">The sequence shown here is derived from an EMBL/GenBank/DDBJ whole genome shotgun (WGS) entry which is preliminary data.</text>
</comment>
<proteinExistence type="predicted"/>
<organism evidence="2">
    <name type="scientific">bioreactor metagenome</name>
    <dbReference type="NCBI Taxonomy" id="1076179"/>
    <lineage>
        <taxon>unclassified sequences</taxon>
        <taxon>metagenomes</taxon>
        <taxon>ecological metagenomes</taxon>
    </lineage>
</organism>
<reference evidence="2" key="1">
    <citation type="submission" date="2019-08" db="EMBL/GenBank/DDBJ databases">
        <authorList>
            <person name="Kucharzyk K."/>
            <person name="Murdoch R.W."/>
            <person name="Higgins S."/>
            <person name="Loffler F."/>
        </authorList>
    </citation>
    <scope>NUCLEOTIDE SEQUENCE</scope>
</reference>
<evidence type="ECO:0000259" key="1">
    <source>
        <dbReference type="Pfam" id="PF13550"/>
    </source>
</evidence>
<evidence type="ECO:0000313" key="2">
    <source>
        <dbReference type="EMBL" id="MPM93255.1"/>
    </source>
</evidence>
<dbReference type="AlphaFoldDB" id="A0A645DVC8"/>
<protein>
    <recommendedName>
        <fullName evidence="1">Tip attachment protein J domain-containing protein</fullName>
    </recommendedName>
</protein>
<name>A0A645DVC8_9ZZZZ</name>
<dbReference type="Pfam" id="PF13550">
    <property type="entry name" value="Phage-tail_3"/>
    <property type="match status" value="1"/>
</dbReference>
<sequence length="326" mass="36242">MIPEICACGRLQLAEWNGWITCIFDEEVPSEDVRVINLSNDTAGDVEYGAVSLARVPNSFKIKYVDPQMDYTGQDLTYDDIEKQQVTGVVNEQNIGLFGVTDQNKAWELGWYHAKWAQSDMWIHIPLAPRLWDLAPGSVIKVTDDSDPFINGKEFKVVSIEEGDNYSYLLRGVGYVRGAYTPPEWNEWHPDIFLETPGIGSSQYDAPSGGVVFSDVIAEPTINGTTRITVYLSGIPDNAENVKLYRSYDNNGYSLISEITPSGSTASFQYLEQGQWTWVYFKAIVQANDKTTPLDGAPMTQTYVVGTVESLPGYGLGNYGYQPYGG</sequence>